<protein>
    <submittedName>
        <fullName evidence="2">Uncharacterized protein</fullName>
    </submittedName>
</protein>
<dbReference type="Proteomes" id="UP001165092">
    <property type="component" value="Unassembled WGS sequence"/>
</dbReference>
<evidence type="ECO:0000313" key="2">
    <source>
        <dbReference type="EMBL" id="GLU47066.1"/>
    </source>
</evidence>
<feature type="region of interest" description="Disordered" evidence="1">
    <location>
        <begin position="1"/>
        <end position="22"/>
    </location>
</feature>
<comment type="caution">
    <text evidence="2">The sequence shown here is derived from an EMBL/GenBank/DDBJ whole genome shotgun (WGS) entry which is preliminary data.</text>
</comment>
<dbReference type="EMBL" id="BSQG01000002">
    <property type="protein sequence ID" value="GLU47066.1"/>
    <property type="molecule type" value="Genomic_DNA"/>
</dbReference>
<gene>
    <name evidence="2" type="ORF">Nans01_14170</name>
</gene>
<organism evidence="2 3">
    <name type="scientific">Nocardiopsis ansamitocini</name>
    <dbReference type="NCBI Taxonomy" id="1670832"/>
    <lineage>
        <taxon>Bacteria</taxon>
        <taxon>Bacillati</taxon>
        <taxon>Actinomycetota</taxon>
        <taxon>Actinomycetes</taxon>
        <taxon>Streptosporangiales</taxon>
        <taxon>Nocardiopsidaceae</taxon>
        <taxon>Nocardiopsis</taxon>
    </lineage>
</organism>
<keyword evidence="3" id="KW-1185">Reference proteome</keyword>
<name>A0A9W6P4M1_9ACTN</name>
<evidence type="ECO:0000256" key="1">
    <source>
        <dbReference type="SAM" id="MobiDB-lite"/>
    </source>
</evidence>
<proteinExistence type="predicted"/>
<dbReference type="AlphaFoldDB" id="A0A9W6P4M1"/>
<sequence length="87" mass="9271">MVNQIGSPGRSDSAGAAPVPSPLNVEFPIATPVALTGCEGEKQAKRGKWESPDSVFSRLHPAQVIAQFPCDPRHECLGSRLIDGRHP</sequence>
<evidence type="ECO:0000313" key="3">
    <source>
        <dbReference type="Proteomes" id="UP001165092"/>
    </source>
</evidence>
<accession>A0A9W6P4M1</accession>
<reference evidence="2" key="1">
    <citation type="submission" date="2023-02" db="EMBL/GenBank/DDBJ databases">
        <title>Nocardiopsis ansamitocini NBRC 112285.</title>
        <authorList>
            <person name="Ichikawa N."/>
            <person name="Sato H."/>
            <person name="Tonouchi N."/>
        </authorList>
    </citation>
    <scope>NUCLEOTIDE SEQUENCE</scope>
    <source>
        <strain evidence="2">NBRC 112285</strain>
    </source>
</reference>